<protein>
    <submittedName>
        <fullName evidence="1">Uncharacterized protein</fullName>
    </submittedName>
</protein>
<accession>A0ABS3UV63</accession>
<reference evidence="1 2" key="1">
    <citation type="submission" date="2021-03" db="EMBL/GenBank/DDBJ databases">
        <title>Actinoplanes flavus sp. nov., a novel actinomycete isolated from Coconut Palm rhizosphere soil.</title>
        <authorList>
            <person name="Luo X."/>
        </authorList>
    </citation>
    <scope>NUCLEOTIDE SEQUENCE [LARGE SCALE GENOMIC DNA]</scope>
    <source>
        <strain evidence="1 2">NEAU-H7</strain>
    </source>
</reference>
<organism evidence="1 2">
    <name type="scientific">Actinoplanes flavus</name>
    <dbReference type="NCBI Taxonomy" id="2820290"/>
    <lineage>
        <taxon>Bacteria</taxon>
        <taxon>Bacillati</taxon>
        <taxon>Actinomycetota</taxon>
        <taxon>Actinomycetes</taxon>
        <taxon>Micromonosporales</taxon>
        <taxon>Micromonosporaceae</taxon>
        <taxon>Actinoplanes</taxon>
    </lineage>
</organism>
<keyword evidence="2" id="KW-1185">Reference proteome</keyword>
<name>A0ABS3UV63_9ACTN</name>
<dbReference type="EMBL" id="JAGFNS010000028">
    <property type="protein sequence ID" value="MBO3742447.1"/>
    <property type="molecule type" value="Genomic_DNA"/>
</dbReference>
<comment type="caution">
    <text evidence="1">The sequence shown here is derived from an EMBL/GenBank/DDBJ whole genome shotgun (WGS) entry which is preliminary data.</text>
</comment>
<proteinExistence type="predicted"/>
<evidence type="ECO:0000313" key="1">
    <source>
        <dbReference type="EMBL" id="MBO3742447.1"/>
    </source>
</evidence>
<dbReference type="Proteomes" id="UP000679690">
    <property type="component" value="Unassembled WGS sequence"/>
</dbReference>
<gene>
    <name evidence="1" type="ORF">J5X75_33550</name>
</gene>
<evidence type="ECO:0000313" key="2">
    <source>
        <dbReference type="Proteomes" id="UP000679690"/>
    </source>
</evidence>
<sequence>MDGTADLPISWDSSEIPDTEQLLAARRSLVFGYWLRSSLDWSPIVPLGRFLHTEKHYRETLAPFADVTDAENRSTGPLWVKVMGVEETGTDQVRVTFCTDIGWWHRSAENKQQVRKNRANLESYVLKNVRTGDGEPRWLADQRFNPDGDREAKYGAQCTKWAQHQP</sequence>